<dbReference type="InterPro" id="IPR027417">
    <property type="entry name" value="P-loop_NTPase"/>
</dbReference>
<dbReference type="EMBL" id="QXFT01005297">
    <property type="protein sequence ID" value="KAE9273281.1"/>
    <property type="molecule type" value="Genomic_DNA"/>
</dbReference>
<comment type="caution">
    <text evidence="1">The sequence shown here is derived from an EMBL/GenBank/DDBJ whole genome shotgun (WGS) entry which is preliminary data.</text>
</comment>
<protein>
    <recommendedName>
        <fullName evidence="3">Crinkler (CRN) family protein</fullName>
    </recommendedName>
</protein>
<accession>A0A6A4BG66</accession>
<dbReference type="SUPFAM" id="SSF52540">
    <property type="entry name" value="P-loop containing nucleoside triphosphate hydrolases"/>
    <property type="match status" value="1"/>
</dbReference>
<evidence type="ECO:0000313" key="1">
    <source>
        <dbReference type="EMBL" id="KAE9273281.1"/>
    </source>
</evidence>
<organism evidence="1 2">
    <name type="scientific">Phytophthora rubi</name>
    <dbReference type="NCBI Taxonomy" id="129364"/>
    <lineage>
        <taxon>Eukaryota</taxon>
        <taxon>Sar</taxon>
        <taxon>Stramenopiles</taxon>
        <taxon>Oomycota</taxon>
        <taxon>Peronosporomycetes</taxon>
        <taxon>Peronosporales</taxon>
        <taxon>Peronosporaceae</taxon>
        <taxon>Phytophthora</taxon>
    </lineage>
</organism>
<reference evidence="1 2" key="1">
    <citation type="submission" date="2018-08" db="EMBL/GenBank/DDBJ databases">
        <title>Genomic investigation of the strawberry pathogen Phytophthora fragariae indicates pathogenicity is determined by transcriptional variation in three key races.</title>
        <authorList>
            <person name="Adams T.M."/>
            <person name="Armitage A.D."/>
            <person name="Sobczyk M.K."/>
            <person name="Bates H.J."/>
            <person name="Dunwell J.M."/>
            <person name="Nellist C.F."/>
            <person name="Harrison R.J."/>
        </authorList>
    </citation>
    <scope>NUCLEOTIDE SEQUENCE [LARGE SCALE GENOMIC DNA]</scope>
    <source>
        <strain evidence="1 2">SCRP333</strain>
    </source>
</reference>
<name>A0A6A4BG66_9STRA</name>
<keyword evidence="2" id="KW-1185">Reference proteome</keyword>
<evidence type="ECO:0008006" key="3">
    <source>
        <dbReference type="Google" id="ProtNLM"/>
    </source>
</evidence>
<gene>
    <name evidence="1" type="ORF">PR003_g29953</name>
</gene>
<dbReference type="AlphaFoldDB" id="A0A6A4BG66"/>
<sequence length="559" mass="63453">MDARMAPLDLTDLKAKASKSGELPKDGDFLKLLEWNDEDRGKVKNIKAIGDIVGFTGPEFYVRKEILCVLENFKKFLQVKLCKTSEEFRKEQFIFMGTPGTGKSCILALICFYLAIVSDVPVVWHRVEAVGLPVTRLFHQGKFYEWIDETGSTYLTIFKTKIDDEFDPASCWFCLDGWNQEQLARTNFGPAFTLLATSGQFEIKGESGAKQIICLVPYWKLDDMKDLAAKFRNLNESDVADRYCVSGGSLRDFLQPKTDAANAVDAALNKLDAAGAELLLTTRGWSSSKQVDRIRMLGVQDTSNPEHYLKYRDWRSCVTSKMAIEYLVTLMKPEYFQKFVVIAKDLKDPRLEGVVLEQLFHSYVRNQESVGISYMKYDNQKRNTHPDPGHASMRDDMGSVKFGRSTELGEPLIVKREGETLDAFVGVMERWAKDPDEMDYLIPAFSTCETIDAVAKWEFKSKTGVAVKRFCLLQLTMADKHKCEASVLSKFAQPFLGEDEQVCYMALLCGDDEDKSDKNAEQKKIRRMETFRLNPVVIALENDKSFPSFPLYVATHALL</sequence>
<evidence type="ECO:0000313" key="2">
    <source>
        <dbReference type="Proteomes" id="UP000434957"/>
    </source>
</evidence>
<proteinExistence type="predicted"/>
<dbReference type="Proteomes" id="UP000434957">
    <property type="component" value="Unassembled WGS sequence"/>
</dbReference>